<evidence type="ECO:0000313" key="7">
    <source>
        <dbReference type="EMBL" id="KAL2322183.1"/>
    </source>
</evidence>
<comment type="subcellular location">
    <subcellularLocation>
        <location evidence="1">Membrane</location>
        <topology evidence="1">Multi-pass membrane protein</topology>
    </subcellularLocation>
</comment>
<evidence type="ECO:0000259" key="6">
    <source>
        <dbReference type="Pfam" id="PF03151"/>
    </source>
</evidence>
<dbReference type="EMBL" id="JBGMDY010000009">
    <property type="protein sequence ID" value="KAL2322183.1"/>
    <property type="molecule type" value="Genomic_DNA"/>
</dbReference>
<evidence type="ECO:0000256" key="4">
    <source>
        <dbReference type="ARBA" id="ARBA00023136"/>
    </source>
</evidence>
<evidence type="ECO:0000256" key="1">
    <source>
        <dbReference type="ARBA" id="ARBA00004141"/>
    </source>
</evidence>
<sequence>MKLNGVSSSSSSFSFARRSWTLSPSSSFKFRLLPPCATENATPDSVPTKNTLFKTLELGALFNLWYLFNIYNKQVLKAYHFPVTVTLAQFTVGTVIVSLMWGLNLYKRPKVSGAMLQAIFPVAEVHTLGNLFTNMSLGKVAVSFTHTIKAMEPFFSVVLSAMFLGEVPPATALPPGSVTMNEAAETPFKDIDDGKGTTKFLLDKIAEKESEA</sequence>
<dbReference type="InterPro" id="IPR004853">
    <property type="entry name" value="Sugar_P_trans_dom"/>
</dbReference>
<reference evidence="7 8" key="1">
    <citation type="submission" date="2024-08" db="EMBL/GenBank/DDBJ databases">
        <title>Insights into the chromosomal genome structure of Flemingia macrophylla.</title>
        <authorList>
            <person name="Ding Y."/>
            <person name="Zhao Y."/>
            <person name="Bi W."/>
            <person name="Wu M."/>
            <person name="Zhao G."/>
            <person name="Gong Y."/>
            <person name="Li W."/>
            <person name="Zhang P."/>
        </authorList>
    </citation>
    <scope>NUCLEOTIDE SEQUENCE [LARGE SCALE GENOMIC DNA]</scope>
    <source>
        <strain evidence="7">DYQJB</strain>
        <tissue evidence="7">Leaf</tissue>
    </source>
</reference>
<keyword evidence="2 5" id="KW-0812">Transmembrane</keyword>
<evidence type="ECO:0000313" key="8">
    <source>
        <dbReference type="Proteomes" id="UP001603857"/>
    </source>
</evidence>
<organism evidence="7 8">
    <name type="scientific">Flemingia macrophylla</name>
    <dbReference type="NCBI Taxonomy" id="520843"/>
    <lineage>
        <taxon>Eukaryota</taxon>
        <taxon>Viridiplantae</taxon>
        <taxon>Streptophyta</taxon>
        <taxon>Embryophyta</taxon>
        <taxon>Tracheophyta</taxon>
        <taxon>Spermatophyta</taxon>
        <taxon>Magnoliopsida</taxon>
        <taxon>eudicotyledons</taxon>
        <taxon>Gunneridae</taxon>
        <taxon>Pentapetalae</taxon>
        <taxon>rosids</taxon>
        <taxon>fabids</taxon>
        <taxon>Fabales</taxon>
        <taxon>Fabaceae</taxon>
        <taxon>Papilionoideae</taxon>
        <taxon>50 kb inversion clade</taxon>
        <taxon>NPAAA clade</taxon>
        <taxon>indigoferoid/millettioid clade</taxon>
        <taxon>Phaseoleae</taxon>
        <taxon>Flemingia</taxon>
    </lineage>
</organism>
<dbReference type="InterPro" id="IPR050186">
    <property type="entry name" value="TPT_transporter"/>
</dbReference>
<dbReference type="Pfam" id="PF03151">
    <property type="entry name" value="TPT"/>
    <property type="match status" value="1"/>
</dbReference>
<dbReference type="PANTHER" id="PTHR11132">
    <property type="entry name" value="SOLUTE CARRIER FAMILY 35"/>
    <property type="match status" value="1"/>
</dbReference>
<name>A0ABD1LF69_9FABA</name>
<keyword evidence="3 5" id="KW-1133">Transmembrane helix</keyword>
<dbReference type="GO" id="GO:0016020">
    <property type="term" value="C:membrane"/>
    <property type="evidence" value="ECO:0007669"/>
    <property type="project" value="UniProtKB-SubCell"/>
</dbReference>
<feature type="transmembrane region" description="Helical" evidence="5">
    <location>
        <begin position="83"/>
        <end position="106"/>
    </location>
</feature>
<comment type="caution">
    <text evidence="7">The sequence shown here is derived from an EMBL/GenBank/DDBJ whole genome shotgun (WGS) entry which is preliminary data.</text>
</comment>
<keyword evidence="8" id="KW-1185">Reference proteome</keyword>
<protein>
    <recommendedName>
        <fullName evidence="6">Sugar phosphate transporter domain-containing protein</fullName>
    </recommendedName>
</protein>
<feature type="domain" description="Sugar phosphate transporter" evidence="6">
    <location>
        <begin position="57"/>
        <end position="171"/>
    </location>
</feature>
<dbReference type="Proteomes" id="UP001603857">
    <property type="component" value="Unassembled WGS sequence"/>
</dbReference>
<evidence type="ECO:0000256" key="3">
    <source>
        <dbReference type="ARBA" id="ARBA00022989"/>
    </source>
</evidence>
<proteinExistence type="predicted"/>
<evidence type="ECO:0000256" key="5">
    <source>
        <dbReference type="SAM" id="Phobius"/>
    </source>
</evidence>
<gene>
    <name evidence="7" type="ORF">Fmac_026562</name>
</gene>
<keyword evidence="4 5" id="KW-0472">Membrane</keyword>
<dbReference type="AlphaFoldDB" id="A0ABD1LF69"/>
<accession>A0ABD1LF69</accession>
<evidence type="ECO:0000256" key="2">
    <source>
        <dbReference type="ARBA" id="ARBA00022692"/>
    </source>
</evidence>